<dbReference type="InterPro" id="IPR024602">
    <property type="entry name" value="COG_su2_N"/>
</dbReference>
<dbReference type="GO" id="GO:0000139">
    <property type="term" value="C:Golgi membrane"/>
    <property type="evidence" value="ECO:0007669"/>
    <property type="project" value="UniProtKB-SubCell"/>
</dbReference>
<evidence type="ECO:0000256" key="6">
    <source>
        <dbReference type="ARBA" id="ARBA00023034"/>
    </source>
</evidence>
<evidence type="ECO:0000256" key="1">
    <source>
        <dbReference type="ARBA" id="ARBA00004395"/>
    </source>
</evidence>
<keyword evidence="5" id="KW-0653">Protein transport</keyword>
<sequence length="348" mass="38350">MSNFFLGASTPSTIHGLSRTHSPYDSGPVSPTTPTPFTLPPTYSSDSEDSDTLPFPQPLSRSSFSPLTTPHFSPHEFLASLHNRHQTLEDLRLELRNRSRELERELVELVEGEYADFVGLGRSLVGGEGKVEDLRVGLWGFRREVEGLVGRVKGVEGEVRRGLSERRRVRAEKEVVRKLLGVARRLDDLEVLLLLEDAPGGGKEDFHDHGDDGEEGGGMGEFGRLEKEVDKFLCLKYAIQGISEGVMEGHPFIKTQMGRVERVRRTILVDLGSALRAAAVMGEGGEEGLVIEREEERRKEKVMGLMGLLLKMGEGGEAVRILKEVKGGGVDRGKEGVRGAQQGSLRMK</sequence>
<dbReference type="GO" id="GO:0015031">
    <property type="term" value="P:protein transport"/>
    <property type="evidence" value="ECO:0007669"/>
    <property type="project" value="UniProtKB-KW"/>
</dbReference>
<dbReference type="InterPro" id="IPR009316">
    <property type="entry name" value="COG2"/>
</dbReference>
<feature type="coiled-coil region" evidence="9">
    <location>
        <begin position="78"/>
        <end position="112"/>
    </location>
</feature>
<organism evidence="12 13">
    <name type="scientific">Terfezia boudieri ATCC MYA-4762</name>
    <dbReference type="NCBI Taxonomy" id="1051890"/>
    <lineage>
        <taxon>Eukaryota</taxon>
        <taxon>Fungi</taxon>
        <taxon>Dikarya</taxon>
        <taxon>Ascomycota</taxon>
        <taxon>Pezizomycotina</taxon>
        <taxon>Pezizomycetes</taxon>
        <taxon>Pezizales</taxon>
        <taxon>Pezizaceae</taxon>
        <taxon>Terfezia</taxon>
    </lineage>
</organism>
<dbReference type="Pfam" id="PF06148">
    <property type="entry name" value="COG2_N"/>
    <property type="match status" value="1"/>
</dbReference>
<dbReference type="GO" id="GO:0006891">
    <property type="term" value="P:intra-Golgi vesicle-mediated transport"/>
    <property type="evidence" value="ECO:0007669"/>
    <property type="project" value="TreeGrafter"/>
</dbReference>
<keyword evidence="4" id="KW-0813">Transport</keyword>
<dbReference type="AlphaFoldDB" id="A0A3N4LVX1"/>
<gene>
    <name evidence="12" type="ORF">L211DRAFT_596091</name>
</gene>
<dbReference type="GO" id="GO:0007030">
    <property type="term" value="P:Golgi organization"/>
    <property type="evidence" value="ECO:0007669"/>
    <property type="project" value="InterPro"/>
</dbReference>
<protein>
    <recommendedName>
        <fullName evidence="3">Conserved oligomeric Golgi complex subunit 2</fullName>
    </recommendedName>
    <alternativeName>
        <fullName evidence="8">Component of oligomeric Golgi complex 2</fullName>
    </alternativeName>
</protein>
<keyword evidence="13" id="KW-1185">Reference proteome</keyword>
<dbReference type="OrthoDB" id="332281at2759"/>
<dbReference type="Proteomes" id="UP000267821">
    <property type="component" value="Unassembled WGS sequence"/>
</dbReference>
<evidence type="ECO:0000256" key="3">
    <source>
        <dbReference type="ARBA" id="ARBA00020977"/>
    </source>
</evidence>
<name>A0A3N4LVX1_9PEZI</name>
<dbReference type="EMBL" id="ML121532">
    <property type="protein sequence ID" value="RPB26940.1"/>
    <property type="molecule type" value="Genomic_DNA"/>
</dbReference>
<evidence type="ECO:0000256" key="9">
    <source>
        <dbReference type="SAM" id="Coils"/>
    </source>
</evidence>
<keyword evidence="6" id="KW-0333">Golgi apparatus</keyword>
<evidence type="ECO:0000313" key="12">
    <source>
        <dbReference type="EMBL" id="RPB26940.1"/>
    </source>
</evidence>
<accession>A0A3N4LVX1</accession>
<feature type="domain" description="Conserved oligomeric Golgi complex subunit 2 N-terminal" evidence="11">
    <location>
        <begin position="67"/>
        <end position="135"/>
    </location>
</feature>
<comment type="subcellular location">
    <subcellularLocation>
        <location evidence="1">Golgi apparatus membrane</location>
        <topology evidence="1">Peripheral membrane protein</topology>
    </subcellularLocation>
</comment>
<reference evidence="12 13" key="1">
    <citation type="journal article" date="2018" name="Nat. Ecol. Evol.">
        <title>Pezizomycetes genomes reveal the molecular basis of ectomycorrhizal truffle lifestyle.</title>
        <authorList>
            <person name="Murat C."/>
            <person name="Payen T."/>
            <person name="Noel B."/>
            <person name="Kuo A."/>
            <person name="Morin E."/>
            <person name="Chen J."/>
            <person name="Kohler A."/>
            <person name="Krizsan K."/>
            <person name="Balestrini R."/>
            <person name="Da Silva C."/>
            <person name="Montanini B."/>
            <person name="Hainaut M."/>
            <person name="Levati E."/>
            <person name="Barry K.W."/>
            <person name="Belfiori B."/>
            <person name="Cichocki N."/>
            <person name="Clum A."/>
            <person name="Dockter R.B."/>
            <person name="Fauchery L."/>
            <person name="Guy J."/>
            <person name="Iotti M."/>
            <person name="Le Tacon F."/>
            <person name="Lindquist E.A."/>
            <person name="Lipzen A."/>
            <person name="Malagnac F."/>
            <person name="Mello A."/>
            <person name="Molinier V."/>
            <person name="Miyauchi S."/>
            <person name="Poulain J."/>
            <person name="Riccioni C."/>
            <person name="Rubini A."/>
            <person name="Sitrit Y."/>
            <person name="Splivallo R."/>
            <person name="Traeger S."/>
            <person name="Wang M."/>
            <person name="Zifcakova L."/>
            <person name="Wipf D."/>
            <person name="Zambonelli A."/>
            <person name="Paolocci F."/>
            <person name="Nowrousian M."/>
            <person name="Ottonello S."/>
            <person name="Baldrian P."/>
            <person name="Spatafora J.W."/>
            <person name="Henrissat B."/>
            <person name="Nagy L.G."/>
            <person name="Aury J.M."/>
            <person name="Wincker P."/>
            <person name="Grigoriev I.V."/>
            <person name="Bonfante P."/>
            <person name="Martin F.M."/>
        </authorList>
    </citation>
    <scope>NUCLEOTIDE SEQUENCE [LARGE SCALE GENOMIC DNA]</scope>
    <source>
        <strain evidence="12 13">ATCC MYA-4762</strain>
    </source>
</reference>
<keyword evidence="9" id="KW-0175">Coiled coil</keyword>
<dbReference type="STRING" id="1051890.A0A3N4LVX1"/>
<evidence type="ECO:0000259" key="11">
    <source>
        <dbReference type="Pfam" id="PF06148"/>
    </source>
</evidence>
<dbReference type="PANTHER" id="PTHR12961:SF0">
    <property type="entry name" value="CONSERVED OLIGOMERIC GOLGI COMPLEX SUBUNIT 2"/>
    <property type="match status" value="1"/>
</dbReference>
<evidence type="ECO:0000256" key="8">
    <source>
        <dbReference type="ARBA" id="ARBA00031344"/>
    </source>
</evidence>
<evidence type="ECO:0000256" key="7">
    <source>
        <dbReference type="ARBA" id="ARBA00023136"/>
    </source>
</evidence>
<dbReference type="GO" id="GO:0017119">
    <property type="term" value="C:Golgi transport complex"/>
    <property type="evidence" value="ECO:0007669"/>
    <property type="project" value="TreeGrafter"/>
</dbReference>
<evidence type="ECO:0000256" key="2">
    <source>
        <dbReference type="ARBA" id="ARBA00007603"/>
    </source>
</evidence>
<evidence type="ECO:0000313" key="13">
    <source>
        <dbReference type="Proteomes" id="UP000267821"/>
    </source>
</evidence>
<keyword evidence="7" id="KW-0472">Membrane</keyword>
<dbReference type="InParanoid" id="A0A3N4LVX1"/>
<proteinExistence type="inferred from homology"/>
<dbReference type="PANTHER" id="PTHR12961">
    <property type="entry name" value="CONSERVED OLIGOMERIC GOLGI COMPLEX COMPONENT 2"/>
    <property type="match status" value="1"/>
</dbReference>
<evidence type="ECO:0000256" key="5">
    <source>
        <dbReference type="ARBA" id="ARBA00022927"/>
    </source>
</evidence>
<feature type="region of interest" description="Disordered" evidence="10">
    <location>
        <begin position="15"/>
        <end position="66"/>
    </location>
</feature>
<comment type="similarity">
    <text evidence="2">Belongs to the COG2 family.</text>
</comment>
<evidence type="ECO:0000256" key="4">
    <source>
        <dbReference type="ARBA" id="ARBA00022448"/>
    </source>
</evidence>
<evidence type="ECO:0000256" key="10">
    <source>
        <dbReference type="SAM" id="MobiDB-lite"/>
    </source>
</evidence>